<organism evidence="2 3">
    <name type="scientific">Botrimarina mediterranea</name>
    <dbReference type="NCBI Taxonomy" id="2528022"/>
    <lineage>
        <taxon>Bacteria</taxon>
        <taxon>Pseudomonadati</taxon>
        <taxon>Planctomycetota</taxon>
        <taxon>Planctomycetia</taxon>
        <taxon>Pirellulales</taxon>
        <taxon>Lacipirellulaceae</taxon>
        <taxon>Botrimarina</taxon>
    </lineage>
</organism>
<feature type="chain" id="PRO_5022100417" description="PEP-CTERM protein-sorting domain-containing protein" evidence="1">
    <location>
        <begin position="19"/>
        <end position="219"/>
    </location>
</feature>
<dbReference type="KEGG" id="bmei:Spa11_25160"/>
<dbReference type="Proteomes" id="UP000316426">
    <property type="component" value="Chromosome"/>
</dbReference>
<evidence type="ECO:0008006" key="4">
    <source>
        <dbReference type="Google" id="ProtNLM"/>
    </source>
</evidence>
<evidence type="ECO:0000313" key="2">
    <source>
        <dbReference type="EMBL" id="QDV74314.1"/>
    </source>
</evidence>
<evidence type="ECO:0000313" key="3">
    <source>
        <dbReference type="Proteomes" id="UP000316426"/>
    </source>
</evidence>
<protein>
    <recommendedName>
        <fullName evidence="4">PEP-CTERM protein-sorting domain-containing protein</fullName>
    </recommendedName>
</protein>
<dbReference type="RefSeq" id="WP_145112622.1">
    <property type="nucleotide sequence ID" value="NZ_CP036349.1"/>
</dbReference>
<dbReference type="AlphaFoldDB" id="A0A518K945"/>
<feature type="signal peptide" evidence="1">
    <location>
        <begin position="1"/>
        <end position="18"/>
    </location>
</feature>
<gene>
    <name evidence="2" type="ORF">Spa11_25160</name>
</gene>
<sequence length="219" mass="22946" precursor="true">MRQLLTLAAMFAATAAHALDPLILPADPGPEATVVVSKLTHDLLLNIPPDYPLDDEPLFGYSGDLDGGFAVIGAPEVLGSGSAFVFNADTGEHISTLSTGHFLYGRSIFSSFGGTVDVEGVLGVITAPQAGFSDCGPGLAMVFNVVTGERLQTIWGQEGQYTFIGDARIDGAFVELAITDYFGGNVRPLRVALTIPEPTTLALAAMLGVCGLLHRRPQN</sequence>
<evidence type="ECO:0000256" key="1">
    <source>
        <dbReference type="SAM" id="SignalP"/>
    </source>
</evidence>
<dbReference type="EMBL" id="CP036349">
    <property type="protein sequence ID" value="QDV74314.1"/>
    <property type="molecule type" value="Genomic_DNA"/>
</dbReference>
<keyword evidence="3" id="KW-1185">Reference proteome</keyword>
<keyword evidence="1" id="KW-0732">Signal</keyword>
<reference evidence="2 3" key="1">
    <citation type="submission" date="2019-02" db="EMBL/GenBank/DDBJ databases">
        <title>Deep-cultivation of Planctomycetes and their phenomic and genomic characterization uncovers novel biology.</title>
        <authorList>
            <person name="Wiegand S."/>
            <person name="Jogler M."/>
            <person name="Boedeker C."/>
            <person name="Pinto D."/>
            <person name="Vollmers J."/>
            <person name="Rivas-Marin E."/>
            <person name="Kohn T."/>
            <person name="Peeters S.H."/>
            <person name="Heuer A."/>
            <person name="Rast P."/>
            <person name="Oberbeckmann S."/>
            <person name="Bunk B."/>
            <person name="Jeske O."/>
            <person name="Meyerdierks A."/>
            <person name="Storesund J.E."/>
            <person name="Kallscheuer N."/>
            <person name="Luecker S."/>
            <person name="Lage O.M."/>
            <person name="Pohl T."/>
            <person name="Merkel B.J."/>
            <person name="Hornburger P."/>
            <person name="Mueller R.-W."/>
            <person name="Bruemmer F."/>
            <person name="Labrenz M."/>
            <person name="Spormann A.M."/>
            <person name="Op den Camp H."/>
            <person name="Overmann J."/>
            <person name="Amann R."/>
            <person name="Jetten M.S.M."/>
            <person name="Mascher T."/>
            <person name="Medema M.H."/>
            <person name="Devos D.P."/>
            <person name="Kaster A.-K."/>
            <person name="Ovreas L."/>
            <person name="Rohde M."/>
            <person name="Galperin M.Y."/>
            <person name="Jogler C."/>
        </authorList>
    </citation>
    <scope>NUCLEOTIDE SEQUENCE [LARGE SCALE GENOMIC DNA]</scope>
    <source>
        <strain evidence="2 3">Spa11</strain>
    </source>
</reference>
<accession>A0A518K945</accession>
<proteinExistence type="predicted"/>
<name>A0A518K945_9BACT</name>